<dbReference type="GO" id="GO:0031418">
    <property type="term" value="F:L-ascorbic acid binding"/>
    <property type="evidence" value="ECO:0007669"/>
    <property type="project" value="InterPro"/>
</dbReference>
<proteinExistence type="predicted"/>
<dbReference type="SMART" id="SM00702">
    <property type="entry name" value="P4Hc"/>
    <property type="match status" value="1"/>
</dbReference>
<protein>
    <recommendedName>
        <fullName evidence="7">Prolyl 4-hydroxylase alpha subunit domain-containing protein</fullName>
    </recommendedName>
</protein>
<dbReference type="Gene3D" id="2.60.120.620">
    <property type="entry name" value="q2cbj1_9rhob like domain"/>
    <property type="match status" value="1"/>
</dbReference>
<accession>A0A7S1LNW8</accession>
<dbReference type="PANTHER" id="PTHR10869:SF246">
    <property type="entry name" value="TRANSMEMBRANE PROLYL 4-HYDROXYLASE"/>
    <property type="match status" value="1"/>
</dbReference>
<dbReference type="GO" id="GO:0005783">
    <property type="term" value="C:endoplasmic reticulum"/>
    <property type="evidence" value="ECO:0007669"/>
    <property type="project" value="TreeGrafter"/>
</dbReference>
<evidence type="ECO:0000313" key="8">
    <source>
        <dbReference type="EMBL" id="CAD9109531.1"/>
    </source>
</evidence>
<dbReference type="InterPro" id="IPR006620">
    <property type="entry name" value="Pro_4_hyd_alph"/>
</dbReference>
<reference evidence="8" key="1">
    <citation type="submission" date="2021-01" db="EMBL/GenBank/DDBJ databases">
        <authorList>
            <person name="Corre E."/>
            <person name="Pelletier E."/>
            <person name="Niang G."/>
            <person name="Scheremetjew M."/>
            <person name="Finn R."/>
            <person name="Kale V."/>
            <person name="Holt S."/>
            <person name="Cochrane G."/>
            <person name="Meng A."/>
            <person name="Brown T."/>
            <person name="Cohen L."/>
        </authorList>
    </citation>
    <scope>NUCLEOTIDE SEQUENCE</scope>
    <source>
        <strain evidence="8">OF101</strain>
    </source>
</reference>
<evidence type="ECO:0000259" key="7">
    <source>
        <dbReference type="SMART" id="SM00702"/>
    </source>
</evidence>
<name>A0A7S1LNW8_ALECA</name>
<evidence type="ECO:0000256" key="1">
    <source>
        <dbReference type="ARBA" id="ARBA00001961"/>
    </source>
</evidence>
<dbReference type="EMBL" id="HBGE01019458">
    <property type="protein sequence ID" value="CAD9109531.1"/>
    <property type="molecule type" value="Transcribed_RNA"/>
</dbReference>
<keyword evidence="5" id="KW-0408">Iron</keyword>
<keyword evidence="2" id="KW-0479">Metal-binding</keyword>
<dbReference type="AlphaFoldDB" id="A0A7S1LNW8"/>
<comment type="cofactor">
    <cofactor evidence="1">
        <name>L-ascorbate</name>
        <dbReference type="ChEBI" id="CHEBI:38290"/>
    </cofactor>
</comment>
<dbReference type="GO" id="GO:0005506">
    <property type="term" value="F:iron ion binding"/>
    <property type="evidence" value="ECO:0007669"/>
    <property type="project" value="InterPro"/>
</dbReference>
<gene>
    <name evidence="8" type="ORF">ACAT0790_LOCUS11669</name>
</gene>
<dbReference type="GO" id="GO:0004656">
    <property type="term" value="F:procollagen-proline 4-dioxygenase activity"/>
    <property type="evidence" value="ECO:0007669"/>
    <property type="project" value="TreeGrafter"/>
</dbReference>
<evidence type="ECO:0000256" key="4">
    <source>
        <dbReference type="ARBA" id="ARBA00023002"/>
    </source>
</evidence>
<sequence>MVRTKSKRVKGHRKVAPLRQLTGGPEQTGGALEEEGLDLHREISVRTDWADLLGAPPHNLVARQVRGLEVWLVRGLLSVDECAALMQRSEGHGFGPTDFVKSYRGNLRLTATDRGLSEAIWQRLRPLVPATLELKAPRPVTQESWWSSYPDVDGTWEARGLNECWRLAKYYPGDRFMCHCDGAFEKVAGSEMSMLTANIYLNTRFGGGSTRFYLSDDPHFEWRSDFGEPSFEVVPEVGLCLIFRQPPGRTYWHDGEELSSGRKYLLRSDVMYGKRRRA</sequence>
<evidence type="ECO:0000256" key="5">
    <source>
        <dbReference type="ARBA" id="ARBA00023004"/>
    </source>
</evidence>
<feature type="region of interest" description="Disordered" evidence="6">
    <location>
        <begin position="1"/>
        <end position="31"/>
    </location>
</feature>
<organism evidence="8">
    <name type="scientific">Alexandrium catenella</name>
    <name type="common">Red tide dinoflagellate</name>
    <name type="synonym">Gonyaulax catenella</name>
    <dbReference type="NCBI Taxonomy" id="2925"/>
    <lineage>
        <taxon>Eukaryota</taxon>
        <taxon>Sar</taxon>
        <taxon>Alveolata</taxon>
        <taxon>Dinophyceae</taxon>
        <taxon>Gonyaulacales</taxon>
        <taxon>Pyrocystaceae</taxon>
        <taxon>Alexandrium</taxon>
    </lineage>
</organism>
<keyword evidence="3" id="KW-0223">Dioxygenase</keyword>
<dbReference type="InterPro" id="IPR045054">
    <property type="entry name" value="P4HA-like"/>
</dbReference>
<keyword evidence="4" id="KW-0560">Oxidoreductase</keyword>
<evidence type="ECO:0000256" key="6">
    <source>
        <dbReference type="SAM" id="MobiDB-lite"/>
    </source>
</evidence>
<evidence type="ECO:0000256" key="2">
    <source>
        <dbReference type="ARBA" id="ARBA00022723"/>
    </source>
</evidence>
<feature type="compositionally biased region" description="Basic residues" evidence="6">
    <location>
        <begin position="1"/>
        <end position="16"/>
    </location>
</feature>
<evidence type="ECO:0000256" key="3">
    <source>
        <dbReference type="ARBA" id="ARBA00022964"/>
    </source>
</evidence>
<feature type="domain" description="Prolyl 4-hydroxylase alpha subunit" evidence="7">
    <location>
        <begin position="68"/>
        <end position="271"/>
    </location>
</feature>
<dbReference type="PANTHER" id="PTHR10869">
    <property type="entry name" value="PROLYL 4-HYDROXYLASE ALPHA SUBUNIT"/>
    <property type="match status" value="1"/>
</dbReference>